<evidence type="ECO:0000256" key="2">
    <source>
        <dbReference type="ARBA" id="ARBA00007935"/>
    </source>
</evidence>
<feature type="transmembrane region" description="Helical" evidence="8">
    <location>
        <begin position="325"/>
        <end position="342"/>
    </location>
</feature>
<accession>A0A9D1IBD7</accession>
<dbReference type="Pfam" id="PF01032">
    <property type="entry name" value="FecCD"/>
    <property type="match status" value="1"/>
</dbReference>
<evidence type="ECO:0000256" key="3">
    <source>
        <dbReference type="ARBA" id="ARBA00022448"/>
    </source>
</evidence>
<feature type="transmembrane region" description="Helical" evidence="8">
    <location>
        <begin position="279"/>
        <end position="304"/>
    </location>
</feature>
<dbReference type="CDD" id="cd06550">
    <property type="entry name" value="TM_ABC_iron-siderophores_like"/>
    <property type="match status" value="1"/>
</dbReference>
<keyword evidence="5 8" id="KW-0812">Transmembrane</keyword>
<feature type="transmembrane region" description="Helical" evidence="8">
    <location>
        <begin position="100"/>
        <end position="117"/>
    </location>
</feature>
<dbReference type="GO" id="GO:0033214">
    <property type="term" value="P:siderophore-iron import into cell"/>
    <property type="evidence" value="ECO:0007669"/>
    <property type="project" value="TreeGrafter"/>
</dbReference>
<evidence type="ECO:0000256" key="6">
    <source>
        <dbReference type="ARBA" id="ARBA00022989"/>
    </source>
</evidence>
<evidence type="ECO:0000256" key="4">
    <source>
        <dbReference type="ARBA" id="ARBA00022475"/>
    </source>
</evidence>
<sequence length="378" mass="40475">MAVVKAAARRSAPLIDCFFAQICTGGKNVRKRLSFKTWMLLGALFLAASVFFAIGLGATRYSPAAIARVLFRGIPGMRAWLGEPSQLEINMLWRMRVPRVLLGMVVGASLSVCGVAMQTLMRNRLADPFVLGVSSGASAFASMFMVFGVFSFWGKFALPLSAFLGALVSIVFVYRMARVNGRIQMTRMLLSGVVVSMMMDALTSWIAVAAPDAFAMYGVDFWLSGSLAGAKWETLPLPCLVMTVCTLYLTARHRALDALSFGEETAGALGISVAGTQRILVLLCSLLAGTAICVSGSIGFLGLIVPHMCRLLVGANHRKVLPTSLWLGGSLCVWADVAARVLIPPEEIPVGILTALVGAPFFLIVLRSKHRDGEIAHG</sequence>
<dbReference type="InterPro" id="IPR037294">
    <property type="entry name" value="ABC_BtuC-like"/>
</dbReference>
<protein>
    <submittedName>
        <fullName evidence="9">Iron ABC transporter permease</fullName>
    </submittedName>
</protein>
<evidence type="ECO:0000256" key="8">
    <source>
        <dbReference type="SAM" id="Phobius"/>
    </source>
</evidence>
<dbReference type="Proteomes" id="UP000824072">
    <property type="component" value="Unassembled WGS sequence"/>
</dbReference>
<keyword evidence="7 8" id="KW-0472">Membrane</keyword>
<evidence type="ECO:0000256" key="7">
    <source>
        <dbReference type="ARBA" id="ARBA00023136"/>
    </source>
</evidence>
<feature type="transmembrane region" description="Helical" evidence="8">
    <location>
        <begin position="37"/>
        <end position="58"/>
    </location>
</feature>
<reference evidence="9" key="2">
    <citation type="journal article" date="2021" name="PeerJ">
        <title>Extensive microbial diversity within the chicken gut microbiome revealed by metagenomics and culture.</title>
        <authorList>
            <person name="Gilroy R."/>
            <person name="Ravi A."/>
            <person name="Getino M."/>
            <person name="Pursley I."/>
            <person name="Horton D.L."/>
            <person name="Alikhan N.F."/>
            <person name="Baker D."/>
            <person name="Gharbi K."/>
            <person name="Hall N."/>
            <person name="Watson M."/>
            <person name="Adriaenssens E.M."/>
            <person name="Foster-Nyarko E."/>
            <person name="Jarju S."/>
            <person name="Secka A."/>
            <person name="Antonio M."/>
            <person name="Oren A."/>
            <person name="Chaudhuri R.R."/>
            <person name="La Ragione R."/>
            <person name="Hildebrand F."/>
            <person name="Pallen M.J."/>
        </authorList>
    </citation>
    <scope>NUCLEOTIDE SEQUENCE</scope>
    <source>
        <strain evidence="9">ChiHcec3-11533</strain>
    </source>
</reference>
<dbReference type="PANTHER" id="PTHR30472">
    <property type="entry name" value="FERRIC ENTEROBACTIN TRANSPORT SYSTEM PERMEASE PROTEIN"/>
    <property type="match status" value="1"/>
</dbReference>
<comment type="similarity">
    <text evidence="2">Belongs to the binding-protein-dependent transport system permease family. FecCD subfamily.</text>
</comment>
<dbReference type="FunFam" id="1.10.3470.10:FF:000001">
    <property type="entry name" value="Vitamin B12 ABC transporter permease BtuC"/>
    <property type="match status" value="1"/>
</dbReference>
<proteinExistence type="inferred from homology"/>
<reference evidence="9" key="1">
    <citation type="submission" date="2020-10" db="EMBL/GenBank/DDBJ databases">
        <authorList>
            <person name="Gilroy R."/>
        </authorList>
    </citation>
    <scope>NUCLEOTIDE SEQUENCE</scope>
    <source>
        <strain evidence="9">ChiHcec3-11533</strain>
    </source>
</reference>
<name>A0A9D1IBD7_9FIRM</name>
<feature type="transmembrane region" description="Helical" evidence="8">
    <location>
        <begin position="156"/>
        <end position="177"/>
    </location>
</feature>
<dbReference type="InterPro" id="IPR000522">
    <property type="entry name" value="ABC_transptr_permease_BtuC"/>
</dbReference>
<feature type="transmembrane region" description="Helical" evidence="8">
    <location>
        <begin position="129"/>
        <end position="150"/>
    </location>
</feature>
<dbReference type="AlphaFoldDB" id="A0A9D1IBD7"/>
<keyword evidence="6 8" id="KW-1133">Transmembrane helix</keyword>
<comment type="caution">
    <text evidence="9">The sequence shown here is derived from an EMBL/GenBank/DDBJ whole genome shotgun (WGS) entry which is preliminary data.</text>
</comment>
<evidence type="ECO:0000313" key="10">
    <source>
        <dbReference type="Proteomes" id="UP000824072"/>
    </source>
</evidence>
<evidence type="ECO:0000256" key="5">
    <source>
        <dbReference type="ARBA" id="ARBA00022692"/>
    </source>
</evidence>
<dbReference type="GO" id="GO:0005886">
    <property type="term" value="C:plasma membrane"/>
    <property type="evidence" value="ECO:0007669"/>
    <property type="project" value="UniProtKB-SubCell"/>
</dbReference>
<dbReference type="PANTHER" id="PTHR30472:SF67">
    <property type="entry name" value="PERMEASE OF ABC TRANSPORTER-RELATED"/>
    <property type="match status" value="1"/>
</dbReference>
<dbReference type="SUPFAM" id="SSF81345">
    <property type="entry name" value="ABC transporter involved in vitamin B12 uptake, BtuC"/>
    <property type="match status" value="1"/>
</dbReference>
<keyword evidence="3" id="KW-0813">Transport</keyword>
<evidence type="ECO:0000313" key="9">
    <source>
        <dbReference type="EMBL" id="HIU33067.1"/>
    </source>
</evidence>
<comment type="subcellular location">
    <subcellularLocation>
        <location evidence="1">Cell membrane</location>
        <topology evidence="1">Multi-pass membrane protein</topology>
    </subcellularLocation>
</comment>
<organism evidence="9 10">
    <name type="scientific">Candidatus Pullichristensenella excrementigallinarum</name>
    <dbReference type="NCBI Taxonomy" id="2840907"/>
    <lineage>
        <taxon>Bacteria</taxon>
        <taxon>Bacillati</taxon>
        <taxon>Bacillota</taxon>
        <taxon>Clostridia</taxon>
        <taxon>Candidatus Pullichristensenella</taxon>
    </lineage>
</organism>
<dbReference type="Gene3D" id="1.10.3470.10">
    <property type="entry name" value="ABC transporter involved in vitamin B12 uptake, BtuC"/>
    <property type="match status" value="1"/>
</dbReference>
<evidence type="ECO:0000256" key="1">
    <source>
        <dbReference type="ARBA" id="ARBA00004651"/>
    </source>
</evidence>
<dbReference type="EMBL" id="DVMU01000017">
    <property type="protein sequence ID" value="HIU33067.1"/>
    <property type="molecule type" value="Genomic_DNA"/>
</dbReference>
<feature type="transmembrane region" description="Helical" evidence="8">
    <location>
        <begin position="348"/>
        <end position="366"/>
    </location>
</feature>
<gene>
    <name evidence="9" type="ORF">IAB02_00760</name>
</gene>
<feature type="transmembrane region" description="Helical" evidence="8">
    <location>
        <begin position="189"/>
        <end position="208"/>
    </location>
</feature>
<dbReference type="GO" id="GO:0022857">
    <property type="term" value="F:transmembrane transporter activity"/>
    <property type="evidence" value="ECO:0007669"/>
    <property type="project" value="InterPro"/>
</dbReference>
<keyword evidence="4" id="KW-1003">Cell membrane</keyword>